<sequence length="88" mass="8839">MEGEGSSFAYSSATVSIGGSPAGEGVHQQAEAHAGFLPEGGGTGTLPEIPPEIAPEDPHDPFLHALPAEELPGSGLPSPPFAQEFGFA</sequence>
<evidence type="ECO:0000313" key="2">
    <source>
        <dbReference type="EMBL" id="PWC27260.1"/>
    </source>
</evidence>
<evidence type="ECO:0000256" key="1">
    <source>
        <dbReference type="SAM" id="MobiDB-lite"/>
    </source>
</evidence>
<evidence type="ECO:0000313" key="3">
    <source>
        <dbReference type="Proteomes" id="UP000245048"/>
    </source>
</evidence>
<comment type="caution">
    <text evidence="2">The sequence shown here is derived from an EMBL/GenBank/DDBJ whole genome shotgun (WGS) entry which is preliminary data.</text>
</comment>
<keyword evidence="3" id="KW-1185">Reference proteome</keyword>
<feature type="compositionally biased region" description="Polar residues" evidence="1">
    <location>
        <begin position="8"/>
        <end position="17"/>
    </location>
</feature>
<gene>
    <name evidence="2" type="ORF">CR165_18435</name>
</gene>
<accession>A0A2U1V023</accession>
<protein>
    <submittedName>
        <fullName evidence="2">Uncharacterized protein</fullName>
    </submittedName>
</protein>
<organism evidence="2 3">
    <name type="scientific">Teichococcus aestuarii</name>
    <dbReference type="NCBI Taxonomy" id="568898"/>
    <lineage>
        <taxon>Bacteria</taxon>
        <taxon>Pseudomonadati</taxon>
        <taxon>Pseudomonadota</taxon>
        <taxon>Alphaproteobacteria</taxon>
        <taxon>Acetobacterales</taxon>
        <taxon>Roseomonadaceae</taxon>
        <taxon>Roseomonas</taxon>
    </lineage>
</organism>
<reference evidence="3" key="1">
    <citation type="submission" date="2017-10" db="EMBL/GenBank/DDBJ databases">
        <authorList>
            <person name="Toshchakov S.V."/>
            <person name="Goeva M.A."/>
        </authorList>
    </citation>
    <scope>NUCLEOTIDE SEQUENCE [LARGE SCALE GENOMIC DNA]</scope>
    <source>
        <strain evidence="3">JR1/69-1-13</strain>
    </source>
</reference>
<dbReference type="AlphaFoldDB" id="A0A2U1V023"/>
<proteinExistence type="predicted"/>
<name>A0A2U1V023_9PROT</name>
<feature type="region of interest" description="Disordered" evidence="1">
    <location>
        <begin position="1"/>
        <end position="88"/>
    </location>
</feature>
<dbReference type="RefSeq" id="WP_109518423.1">
    <property type="nucleotide sequence ID" value="NZ_PDOA01000016.1"/>
</dbReference>
<dbReference type="EMBL" id="PDOA01000016">
    <property type="protein sequence ID" value="PWC27260.1"/>
    <property type="molecule type" value="Genomic_DNA"/>
</dbReference>
<dbReference type="Proteomes" id="UP000245048">
    <property type="component" value="Unassembled WGS sequence"/>
</dbReference>